<gene>
    <name evidence="2" type="ORF">SAMN02927923_03130</name>
</gene>
<organism evidence="2 3">
    <name type="scientific">Microvirga guangxiensis</name>
    <dbReference type="NCBI Taxonomy" id="549386"/>
    <lineage>
        <taxon>Bacteria</taxon>
        <taxon>Pseudomonadati</taxon>
        <taxon>Pseudomonadota</taxon>
        <taxon>Alphaproteobacteria</taxon>
        <taxon>Hyphomicrobiales</taxon>
        <taxon>Methylobacteriaceae</taxon>
        <taxon>Microvirga</taxon>
    </lineage>
</organism>
<keyword evidence="3" id="KW-1185">Reference proteome</keyword>
<dbReference type="RefSeq" id="WP_175493934.1">
    <property type="nucleotide sequence ID" value="NZ_FMVJ01000009.1"/>
</dbReference>
<dbReference type="STRING" id="549386.SAMN02927923_03130"/>
<accession>A0A1G5K946</accession>
<proteinExistence type="predicted"/>
<name>A0A1G5K946_9HYPH</name>
<keyword evidence="1" id="KW-0472">Membrane</keyword>
<evidence type="ECO:0000313" key="3">
    <source>
        <dbReference type="Proteomes" id="UP000199569"/>
    </source>
</evidence>
<dbReference type="AlphaFoldDB" id="A0A1G5K946"/>
<feature type="transmembrane region" description="Helical" evidence="1">
    <location>
        <begin position="29"/>
        <end position="50"/>
    </location>
</feature>
<dbReference type="Proteomes" id="UP000199569">
    <property type="component" value="Unassembled WGS sequence"/>
</dbReference>
<reference evidence="2 3" key="1">
    <citation type="submission" date="2016-10" db="EMBL/GenBank/DDBJ databases">
        <authorList>
            <person name="de Groot N.N."/>
        </authorList>
    </citation>
    <scope>NUCLEOTIDE SEQUENCE [LARGE SCALE GENOMIC DNA]</scope>
    <source>
        <strain evidence="2 3">CGMCC 1.7666</strain>
    </source>
</reference>
<evidence type="ECO:0000313" key="2">
    <source>
        <dbReference type="EMBL" id="SCY97166.1"/>
    </source>
</evidence>
<keyword evidence="1" id="KW-0812">Transmembrane</keyword>
<keyword evidence="1" id="KW-1133">Transmembrane helix</keyword>
<protein>
    <submittedName>
        <fullName evidence="2">Uncharacterized protein</fullName>
    </submittedName>
</protein>
<evidence type="ECO:0000256" key="1">
    <source>
        <dbReference type="SAM" id="Phobius"/>
    </source>
</evidence>
<sequence>MILAQVLLPLAAILCPVLRRPSSAWDFGLWTMAAAALLLAVRLAGIWTYLPL</sequence>
<dbReference type="EMBL" id="FMVJ01000009">
    <property type="protein sequence ID" value="SCY97166.1"/>
    <property type="molecule type" value="Genomic_DNA"/>
</dbReference>